<dbReference type="EMBL" id="LFXJ01000004">
    <property type="protein sequence ID" value="KMY33360.1"/>
    <property type="molecule type" value="Genomic_DNA"/>
</dbReference>
<dbReference type="Proteomes" id="UP000037326">
    <property type="component" value="Unassembled WGS sequence"/>
</dbReference>
<evidence type="ECO:0000256" key="1">
    <source>
        <dbReference type="SAM" id="MobiDB-lite"/>
    </source>
</evidence>
<evidence type="ECO:0000313" key="5">
    <source>
        <dbReference type="Proteomes" id="UP000037326"/>
    </source>
</evidence>
<dbReference type="RefSeq" id="WP_049663693.1">
    <property type="nucleotide sequence ID" value="NZ_LFXJ01000004.1"/>
</dbReference>
<dbReference type="AlphaFoldDB" id="A0A0K9FFR9"/>
<feature type="compositionally biased region" description="Pro residues" evidence="1">
    <location>
        <begin position="54"/>
        <end position="68"/>
    </location>
</feature>
<feature type="region of interest" description="Disordered" evidence="1">
    <location>
        <begin position="50"/>
        <end position="84"/>
    </location>
</feature>
<dbReference type="GeneID" id="96597304"/>
<feature type="chain" id="PRO_5030010059" evidence="2">
    <location>
        <begin position="31"/>
        <end position="251"/>
    </location>
</feature>
<feature type="domain" description="WxL" evidence="3">
    <location>
        <begin position="33"/>
        <end position="248"/>
    </location>
</feature>
<gene>
    <name evidence="4" type="ORF">ACZ11_03090</name>
</gene>
<organism evidence="4 5">
    <name type="scientific">Lysinibacillus xylanilyticus</name>
    <dbReference type="NCBI Taxonomy" id="582475"/>
    <lineage>
        <taxon>Bacteria</taxon>
        <taxon>Bacillati</taxon>
        <taxon>Bacillota</taxon>
        <taxon>Bacilli</taxon>
        <taxon>Bacillales</taxon>
        <taxon>Bacillaceae</taxon>
        <taxon>Lysinibacillus</taxon>
    </lineage>
</organism>
<reference evidence="5" key="1">
    <citation type="submission" date="2015-07" db="EMBL/GenBank/DDBJ databases">
        <authorList>
            <consortium name="Consortium for Microbial Forensics and Genomics (microFORGE)"/>
            <person name="Knight B.M."/>
            <person name="Roberts D.P."/>
            <person name="Lin D."/>
            <person name="Hari K."/>
            <person name="Fletcher J."/>
            <person name="Melcher U."/>
            <person name="Blagden T."/>
            <person name="Winegar R.A."/>
        </authorList>
    </citation>
    <scope>NUCLEOTIDE SEQUENCE [LARGE SCALE GENOMIC DNA]</scope>
    <source>
        <strain evidence="5">DSM 23493</strain>
    </source>
</reference>
<dbReference type="Pfam" id="PF13731">
    <property type="entry name" value="WxL"/>
    <property type="match status" value="1"/>
</dbReference>
<keyword evidence="2" id="KW-0732">Signal</keyword>
<feature type="signal peptide" evidence="2">
    <location>
        <begin position="1"/>
        <end position="30"/>
    </location>
</feature>
<evidence type="ECO:0000259" key="3">
    <source>
        <dbReference type="Pfam" id="PF13731"/>
    </source>
</evidence>
<sequence length="251" mass="26406">MKINTNLKALGVATTMLTGLVLGGSVTSYAADGGEYQTNAIIEFESATDIITPPIDPTNPDNPNPVDPVDPTDPNGPKPGTPGPLSIDYASSLDFGKQKITSTTQVYKVQPQKFNGRGDGPNYVQVTDSRGTEKGWSLQVKQNGQFKNTADKELTGAAITFKNAWVNTASASTKPSIVKTTFSLNPDGMGVAENIMSAKANEGSGTYVLVFGDDATAADSIELSIPGSTTKYADKYATSLTWTLTDVPGQE</sequence>
<comment type="caution">
    <text evidence="4">The sequence shown here is derived from an EMBL/GenBank/DDBJ whole genome shotgun (WGS) entry which is preliminary data.</text>
</comment>
<dbReference type="PATRIC" id="fig|582475.4.peg.2569"/>
<dbReference type="InterPro" id="IPR027994">
    <property type="entry name" value="WxL_dom"/>
</dbReference>
<dbReference type="OrthoDB" id="2356942at2"/>
<name>A0A0K9FFR9_9BACI</name>
<evidence type="ECO:0000256" key="2">
    <source>
        <dbReference type="SAM" id="SignalP"/>
    </source>
</evidence>
<accession>A0A0K9FFR9</accession>
<proteinExistence type="predicted"/>
<protein>
    <submittedName>
        <fullName evidence="4">Cell surface protein</fullName>
    </submittedName>
</protein>
<evidence type="ECO:0000313" key="4">
    <source>
        <dbReference type="EMBL" id="KMY33360.1"/>
    </source>
</evidence>